<dbReference type="InterPro" id="IPR052583">
    <property type="entry name" value="ATP-helicase/E3_Ub-Ligase"/>
</dbReference>
<dbReference type="CDD" id="cd18793">
    <property type="entry name" value="SF2_C_SNF"/>
    <property type="match status" value="1"/>
</dbReference>
<evidence type="ECO:0000313" key="3">
    <source>
        <dbReference type="EMBL" id="CAE0683675.1"/>
    </source>
</evidence>
<dbReference type="AlphaFoldDB" id="A0A7S4E1L8"/>
<dbReference type="InterPro" id="IPR027417">
    <property type="entry name" value="P-loop_NTPase"/>
</dbReference>
<dbReference type="Gene3D" id="3.40.50.300">
    <property type="entry name" value="P-loop containing nucleotide triphosphate hydrolases"/>
    <property type="match status" value="1"/>
</dbReference>
<dbReference type="InterPro" id="IPR001650">
    <property type="entry name" value="Helicase_C-like"/>
</dbReference>
<dbReference type="Pfam" id="PF00271">
    <property type="entry name" value="Helicase_C"/>
    <property type="match status" value="1"/>
</dbReference>
<name>A0A7S4E1L8_9EUKA</name>
<organism evidence="3">
    <name type="scientific">Lotharella globosa</name>
    <dbReference type="NCBI Taxonomy" id="91324"/>
    <lineage>
        <taxon>Eukaryota</taxon>
        <taxon>Sar</taxon>
        <taxon>Rhizaria</taxon>
        <taxon>Cercozoa</taxon>
        <taxon>Chlorarachniophyceae</taxon>
        <taxon>Lotharella</taxon>
    </lineage>
</organism>
<dbReference type="SUPFAM" id="SSF52540">
    <property type="entry name" value="P-loop containing nucleoside triphosphate hydrolases"/>
    <property type="match status" value="1"/>
</dbReference>
<dbReference type="GO" id="GO:0000209">
    <property type="term" value="P:protein polyubiquitination"/>
    <property type="evidence" value="ECO:0007669"/>
    <property type="project" value="TreeGrafter"/>
</dbReference>
<protein>
    <recommendedName>
        <fullName evidence="2">Helicase C-terminal domain-containing protein</fullName>
    </recommendedName>
</protein>
<dbReference type="EMBL" id="HBIV01051630">
    <property type="protein sequence ID" value="CAE0683675.1"/>
    <property type="molecule type" value="Transcribed_RNA"/>
</dbReference>
<sequence length="110" mass="11971">MGGVGGVGVLLLQLKSGGQGLNLTEATHVMFVDPSLNPAQHLQAAGRVHRIGQTRRSFVHWFLIKNSIEEVIYQLHCRRRNDTRIGAASAKERDALSVDDVGALLNSNLT</sequence>
<dbReference type="GO" id="GO:0016787">
    <property type="term" value="F:hydrolase activity"/>
    <property type="evidence" value="ECO:0007669"/>
    <property type="project" value="UniProtKB-KW"/>
</dbReference>
<feature type="domain" description="Helicase C-terminal" evidence="2">
    <location>
        <begin position="10"/>
        <end position="52"/>
    </location>
</feature>
<dbReference type="PANTHER" id="PTHR45865:SF1">
    <property type="entry name" value="E3 UBIQUITIN-PROTEIN LIGASE SHPRH"/>
    <property type="match status" value="1"/>
</dbReference>
<accession>A0A7S4E1L8</accession>
<reference evidence="3" key="1">
    <citation type="submission" date="2021-01" db="EMBL/GenBank/DDBJ databases">
        <authorList>
            <person name="Corre E."/>
            <person name="Pelletier E."/>
            <person name="Niang G."/>
            <person name="Scheremetjew M."/>
            <person name="Finn R."/>
            <person name="Kale V."/>
            <person name="Holt S."/>
            <person name="Cochrane G."/>
            <person name="Meng A."/>
            <person name="Brown T."/>
            <person name="Cohen L."/>
        </authorList>
    </citation>
    <scope>NUCLEOTIDE SEQUENCE</scope>
    <source>
        <strain evidence="3">CCCM811</strain>
    </source>
</reference>
<dbReference type="PANTHER" id="PTHR45865">
    <property type="entry name" value="E3 UBIQUITIN-PROTEIN LIGASE SHPRH FAMILY MEMBER"/>
    <property type="match status" value="1"/>
</dbReference>
<gene>
    <name evidence="3" type="ORF">LGLO00237_LOCUS35463</name>
</gene>
<dbReference type="GO" id="GO:0061630">
    <property type="term" value="F:ubiquitin protein ligase activity"/>
    <property type="evidence" value="ECO:0007669"/>
    <property type="project" value="TreeGrafter"/>
</dbReference>
<evidence type="ECO:0000259" key="2">
    <source>
        <dbReference type="Pfam" id="PF00271"/>
    </source>
</evidence>
<keyword evidence="1" id="KW-0378">Hydrolase</keyword>
<evidence type="ECO:0000256" key="1">
    <source>
        <dbReference type="ARBA" id="ARBA00022801"/>
    </source>
</evidence>
<dbReference type="GO" id="GO:0006974">
    <property type="term" value="P:DNA damage response"/>
    <property type="evidence" value="ECO:0007669"/>
    <property type="project" value="TreeGrafter"/>
</dbReference>
<dbReference type="GO" id="GO:0005634">
    <property type="term" value="C:nucleus"/>
    <property type="evidence" value="ECO:0007669"/>
    <property type="project" value="TreeGrafter"/>
</dbReference>
<dbReference type="InterPro" id="IPR049730">
    <property type="entry name" value="SNF2/RAD54-like_C"/>
</dbReference>
<proteinExistence type="predicted"/>